<sequence>MKDEQKRAEAIALGYNSDQQEAPKVLAKGKGEVAANILKKAKENNVPIQEDATLVELLSQLNINEQIPEDLYQVVAEVFAFIYKADKGGSRK</sequence>
<proteinExistence type="predicted"/>
<dbReference type="InterPro" id="IPR029025">
    <property type="entry name" value="T3SS_substrate_exporter_C"/>
</dbReference>
<evidence type="ECO:0000313" key="2">
    <source>
        <dbReference type="Proteomes" id="UP001596990"/>
    </source>
</evidence>
<reference evidence="2" key="1">
    <citation type="journal article" date="2019" name="Int. J. Syst. Evol. Microbiol.">
        <title>The Global Catalogue of Microorganisms (GCM) 10K type strain sequencing project: providing services to taxonomists for standard genome sequencing and annotation.</title>
        <authorList>
            <consortium name="The Broad Institute Genomics Platform"/>
            <consortium name="The Broad Institute Genome Sequencing Center for Infectious Disease"/>
            <person name="Wu L."/>
            <person name="Ma J."/>
        </authorList>
    </citation>
    <scope>NUCLEOTIDE SEQUENCE [LARGE SCALE GENOMIC DNA]</scope>
    <source>
        <strain evidence="2">CCUG 56607</strain>
    </source>
</reference>
<organism evidence="1 2">
    <name type="scientific">Thalassobacillus hwangdonensis</name>
    <dbReference type="NCBI Taxonomy" id="546108"/>
    <lineage>
        <taxon>Bacteria</taxon>
        <taxon>Bacillati</taxon>
        <taxon>Bacillota</taxon>
        <taxon>Bacilli</taxon>
        <taxon>Bacillales</taxon>
        <taxon>Bacillaceae</taxon>
        <taxon>Thalassobacillus</taxon>
    </lineage>
</organism>
<accession>A0ABW3KWA6</accession>
<comment type="caution">
    <text evidence="1">The sequence shown here is derived from an EMBL/GenBank/DDBJ whole genome shotgun (WGS) entry which is preliminary data.</text>
</comment>
<dbReference type="Pfam" id="PF01312">
    <property type="entry name" value="Bac_export_2"/>
    <property type="match status" value="1"/>
</dbReference>
<dbReference type="RefSeq" id="WP_386056455.1">
    <property type="nucleotide sequence ID" value="NZ_JBHTKL010000001.1"/>
</dbReference>
<dbReference type="SUPFAM" id="SSF160544">
    <property type="entry name" value="EscU C-terminal domain-like"/>
    <property type="match status" value="1"/>
</dbReference>
<dbReference type="Gene3D" id="3.40.1690.10">
    <property type="entry name" value="secretion proteins EscU"/>
    <property type="match status" value="1"/>
</dbReference>
<dbReference type="PANTHER" id="PTHR30531">
    <property type="entry name" value="FLAGELLAR BIOSYNTHETIC PROTEIN FLHB"/>
    <property type="match status" value="1"/>
</dbReference>
<gene>
    <name evidence="1" type="ORF">ACFQ2J_03040</name>
</gene>
<name>A0ABW3KWA6_9BACI</name>
<dbReference type="Proteomes" id="UP001596990">
    <property type="component" value="Unassembled WGS sequence"/>
</dbReference>
<protein>
    <submittedName>
        <fullName evidence="1">EscU/YscU/HrcU family type III secretion system export apparatus switch protein</fullName>
    </submittedName>
</protein>
<evidence type="ECO:0000313" key="1">
    <source>
        <dbReference type="EMBL" id="MFD1018166.1"/>
    </source>
</evidence>
<dbReference type="PANTHER" id="PTHR30531:SF12">
    <property type="entry name" value="FLAGELLAR BIOSYNTHETIC PROTEIN FLHB"/>
    <property type="match status" value="1"/>
</dbReference>
<dbReference type="EMBL" id="JBHTKL010000001">
    <property type="protein sequence ID" value="MFD1018166.1"/>
    <property type="molecule type" value="Genomic_DNA"/>
</dbReference>
<dbReference type="InterPro" id="IPR006135">
    <property type="entry name" value="T3SS_substrate_exporter"/>
</dbReference>
<keyword evidence="2" id="KW-1185">Reference proteome</keyword>